<proteinExistence type="predicted"/>
<dbReference type="Proteomes" id="UP000473470">
    <property type="component" value="Unassembled WGS sequence"/>
</dbReference>
<protein>
    <recommendedName>
        <fullName evidence="1">Immunity MXAN-0049 protein domain-containing protein</fullName>
    </recommendedName>
</protein>
<accession>A0A6L3MKU4</accession>
<reference evidence="2 3" key="1">
    <citation type="submission" date="2019-09" db="EMBL/GenBank/DDBJ databases">
        <title>Draft genome sequences of 48 bacterial type strains from the CCUG.</title>
        <authorList>
            <person name="Tunovic T."/>
            <person name="Pineiro-Iglesias B."/>
            <person name="Unosson C."/>
            <person name="Inganas E."/>
            <person name="Ohlen M."/>
            <person name="Cardew S."/>
            <person name="Jensie-Markopoulos S."/>
            <person name="Salva-Serra F."/>
            <person name="Jaen-Luchoro D."/>
            <person name="Karlsson R."/>
            <person name="Svensson-Stadler L."/>
            <person name="Chun J."/>
            <person name="Moore E."/>
        </authorList>
    </citation>
    <scope>NUCLEOTIDE SEQUENCE [LARGE SCALE GENOMIC DNA]</scope>
    <source>
        <strain evidence="2 3">CCUG 65686</strain>
    </source>
</reference>
<dbReference type="InterPro" id="IPR012433">
    <property type="entry name" value="Imm11"/>
</dbReference>
<feature type="domain" description="Immunity MXAN-0049 protein" evidence="1">
    <location>
        <begin position="100"/>
        <end position="187"/>
    </location>
</feature>
<dbReference type="AlphaFoldDB" id="A0A6L3MKU4"/>
<evidence type="ECO:0000259" key="1">
    <source>
        <dbReference type="Pfam" id="PF07791"/>
    </source>
</evidence>
<evidence type="ECO:0000313" key="3">
    <source>
        <dbReference type="Proteomes" id="UP000473470"/>
    </source>
</evidence>
<name>A0A6L3MKU4_9BURK</name>
<gene>
    <name evidence="2" type="ORF">F7R25_35010</name>
</gene>
<evidence type="ECO:0000313" key="2">
    <source>
        <dbReference type="EMBL" id="KAB0631825.1"/>
    </source>
</evidence>
<comment type="caution">
    <text evidence="2">The sequence shown here is derived from an EMBL/GenBank/DDBJ whole genome shotgun (WGS) entry which is preliminary data.</text>
</comment>
<organism evidence="2 3">
    <name type="scientific">Burkholderia stagnalis</name>
    <dbReference type="NCBI Taxonomy" id="1503054"/>
    <lineage>
        <taxon>Bacteria</taxon>
        <taxon>Pseudomonadati</taxon>
        <taxon>Pseudomonadota</taxon>
        <taxon>Betaproteobacteria</taxon>
        <taxon>Burkholderiales</taxon>
        <taxon>Burkholderiaceae</taxon>
        <taxon>Burkholderia</taxon>
        <taxon>Burkholderia cepacia complex</taxon>
    </lineage>
</organism>
<dbReference type="Pfam" id="PF07791">
    <property type="entry name" value="Imm11"/>
    <property type="match status" value="1"/>
</dbReference>
<sequence length="190" mass="21680">MKPQFFEIGLNDDDSTRWYLGQPATPEGEVLPGTFCKGQSWLDPRPLTVKVRQVGEPANFNHSGFAEYIVSAEIMSHLREILDPTTIQGIPIFIDGCPEKYEVLNVLDIVDCVDEENSYFTRWTIEDGRPERVGDYRISLLRIDPARAKGHHLFRVKGWNIALICSEMVKECLEQFGVTGIRFKPVVHDQ</sequence>
<dbReference type="EMBL" id="VZOK01000104">
    <property type="protein sequence ID" value="KAB0631825.1"/>
    <property type="molecule type" value="Genomic_DNA"/>
</dbReference>
<dbReference type="RefSeq" id="WP_124483521.1">
    <property type="nucleotide sequence ID" value="NZ_CABVPM010000020.1"/>
</dbReference>